<dbReference type="AlphaFoldDB" id="A0A918CMB8"/>
<gene>
    <name evidence="1" type="ORF">GCM10008957_47320</name>
</gene>
<evidence type="ECO:0000313" key="1">
    <source>
        <dbReference type="EMBL" id="GGR31200.1"/>
    </source>
</evidence>
<reference evidence="1" key="1">
    <citation type="journal article" date="2014" name="Int. J. Syst. Evol. Microbiol.">
        <title>Complete genome sequence of Corynebacterium casei LMG S-19264T (=DSM 44701T), isolated from a smear-ripened cheese.</title>
        <authorList>
            <consortium name="US DOE Joint Genome Institute (JGI-PGF)"/>
            <person name="Walter F."/>
            <person name="Albersmeier A."/>
            <person name="Kalinowski J."/>
            <person name="Ruckert C."/>
        </authorList>
    </citation>
    <scope>NUCLEOTIDE SEQUENCE</scope>
    <source>
        <strain evidence="1">JCM 31311</strain>
    </source>
</reference>
<sequence length="144" mass="16056">MIVDDCPQCGNPLDGFNTCYVCDTYGTPADRRAEKTQEVLDLIAAERARQDKKWGQQNHGPLYWLAILGEEFGEVSKEVVEWEAHRQRVYARAIEAGMTDSLPELEAEALSSVHLVNLRNELIQTAAVAVGILESLERNQGVTL</sequence>
<name>A0A918CMB8_9DEIO</name>
<proteinExistence type="predicted"/>
<comment type="caution">
    <text evidence="1">The sequence shown here is derived from an EMBL/GenBank/DDBJ whole genome shotgun (WGS) entry which is preliminary data.</text>
</comment>
<dbReference type="EMBL" id="BMQL01000052">
    <property type="protein sequence ID" value="GGR31200.1"/>
    <property type="molecule type" value="Genomic_DNA"/>
</dbReference>
<reference evidence="1" key="2">
    <citation type="submission" date="2020-09" db="EMBL/GenBank/DDBJ databases">
        <authorList>
            <person name="Sun Q."/>
            <person name="Ohkuma M."/>
        </authorList>
    </citation>
    <scope>NUCLEOTIDE SEQUENCE</scope>
    <source>
        <strain evidence="1">JCM 31311</strain>
    </source>
</reference>
<keyword evidence="2" id="KW-1185">Reference proteome</keyword>
<organism evidence="1 2">
    <name type="scientific">Deinococcus ruber</name>
    <dbReference type="NCBI Taxonomy" id="1848197"/>
    <lineage>
        <taxon>Bacteria</taxon>
        <taxon>Thermotogati</taxon>
        <taxon>Deinococcota</taxon>
        <taxon>Deinococci</taxon>
        <taxon>Deinococcales</taxon>
        <taxon>Deinococcaceae</taxon>
        <taxon>Deinococcus</taxon>
    </lineage>
</organism>
<evidence type="ECO:0000313" key="2">
    <source>
        <dbReference type="Proteomes" id="UP000603865"/>
    </source>
</evidence>
<accession>A0A918CMB8</accession>
<dbReference type="Proteomes" id="UP000603865">
    <property type="component" value="Unassembled WGS sequence"/>
</dbReference>
<protein>
    <submittedName>
        <fullName evidence="1">Uncharacterized protein</fullName>
    </submittedName>
</protein>